<accession>A0A942SUU2</accession>
<organism evidence="1">
    <name type="scientific">Neobacillus citreus</name>
    <dbReference type="NCBI Taxonomy" id="2833578"/>
    <lineage>
        <taxon>Bacteria</taxon>
        <taxon>Bacillati</taxon>
        <taxon>Bacillota</taxon>
        <taxon>Bacilli</taxon>
        <taxon>Bacillales</taxon>
        <taxon>Bacillaceae</taxon>
        <taxon>Neobacillus</taxon>
    </lineage>
</organism>
<comment type="caution">
    <text evidence="1">The sequence shown here is derived from an EMBL/GenBank/DDBJ whole genome shotgun (WGS) entry which is preliminary data.</text>
</comment>
<proteinExistence type="predicted"/>
<evidence type="ECO:0000313" key="1">
    <source>
        <dbReference type="EMBL" id="MBS4180245.1"/>
    </source>
</evidence>
<gene>
    <name evidence="2" type="ORF">KHB02_015315</name>
    <name evidence="1" type="ORF">KHB02_02455</name>
</gene>
<reference evidence="1" key="1">
    <citation type="submission" date="2021-05" db="EMBL/GenBank/DDBJ databases">
        <title>Novel Bacillus species.</title>
        <authorList>
            <person name="Liu G."/>
        </authorList>
    </citation>
    <scope>NUCLEOTIDE SEQUENCE</scope>
    <source>
        <strain evidence="1 3">FJAT-50051</strain>
    </source>
</reference>
<name>A0A942SUU2_9BACI</name>
<dbReference type="EMBL" id="JAGYPE010000001">
    <property type="protein sequence ID" value="MBS4180245.1"/>
    <property type="molecule type" value="Genomic_DNA"/>
</dbReference>
<dbReference type="AlphaFoldDB" id="A0A942SUU2"/>
<sequence>MEKRISNFSIFENYHDRQVVLNYYEDEDFLWKRDGFHFDKIQFLNGVLLFTKKDGRTFSISIKDYETVSLNTDFQNYFMLRKGCDRMEMYFPN</sequence>
<protein>
    <submittedName>
        <fullName evidence="1">Uncharacterized protein</fullName>
    </submittedName>
</protein>
<dbReference type="Proteomes" id="UP000677265">
    <property type="component" value="Unassembled WGS sequence"/>
</dbReference>
<evidence type="ECO:0000313" key="2">
    <source>
        <dbReference type="EMBL" id="MCH6266897.1"/>
    </source>
</evidence>
<dbReference type="RefSeq" id="WP_213140248.1">
    <property type="nucleotide sequence ID" value="NZ_JAGYPE020000026.1"/>
</dbReference>
<keyword evidence="3" id="KW-1185">Reference proteome</keyword>
<evidence type="ECO:0000313" key="3">
    <source>
        <dbReference type="Proteomes" id="UP000677265"/>
    </source>
</evidence>
<dbReference type="EMBL" id="JAGYPE020000026">
    <property type="protein sequence ID" value="MCH6266897.1"/>
    <property type="molecule type" value="Genomic_DNA"/>
</dbReference>